<reference evidence="1 2" key="1">
    <citation type="submission" date="2014-06" db="EMBL/GenBank/DDBJ databases">
        <title>Evolutionary Origins and Diversification of the Mycorrhizal Mutualists.</title>
        <authorList>
            <consortium name="DOE Joint Genome Institute"/>
            <consortium name="Mycorrhizal Genomics Consortium"/>
            <person name="Kohler A."/>
            <person name="Kuo A."/>
            <person name="Nagy L.G."/>
            <person name="Floudas D."/>
            <person name="Copeland A."/>
            <person name="Barry K.W."/>
            <person name="Cichocki N."/>
            <person name="Veneault-Fourrey C."/>
            <person name="LaButti K."/>
            <person name="Lindquist E.A."/>
            <person name="Lipzen A."/>
            <person name="Lundell T."/>
            <person name="Morin E."/>
            <person name="Murat C."/>
            <person name="Riley R."/>
            <person name="Ohm R."/>
            <person name="Sun H."/>
            <person name="Tunlid A."/>
            <person name="Henrissat B."/>
            <person name="Grigoriev I.V."/>
            <person name="Hibbett D.S."/>
            <person name="Martin F."/>
        </authorList>
    </citation>
    <scope>NUCLEOTIDE SEQUENCE [LARGE SCALE GENOMIC DNA]</scope>
    <source>
        <strain evidence="1 2">SS14</strain>
    </source>
</reference>
<name>A0A0C9V2F7_SPHS4</name>
<dbReference type="Proteomes" id="UP000054279">
    <property type="component" value="Unassembled WGS sequence"/>
</dbReference>
<dbReference type="AlphaFoldDB" id="A0A0C9V2F7"/>
<evidence type="ECO:0000313" key="2">
    <source>
        <dbReference type="Proteomes" id="UP000054279"/>
    </source>
</evidence>
<accession>A0A0C9V2F7</accession>
<sequence>MIITKTVLSTITVDRWVLSSLATRSQDFFRELRTSVSPSLPLTPIMLLQAEYEALFKLLNSLPSTLPDHSSTSNLPPQIDLEFTAEEGAWPAFNKILQRIRS</sequence>
<dbReference type="HOGENOM" id="CLU_2160037_0_0_1"/>
<organism evidence="1 2">
    <name type="scientific">Sphaerobolus stellatus (strain SS14)</name>
    <dbReference type="NCBI Taxonomy" id="990650"/>
    <lineage>
        <taxon>Eukaryota</taxon>
        <taxon>Fungi</taxon>
        <taxon>Dikarya</taxon>
        <taxon>Basidiomycota</taxon>
        <taxon>Agaricomycotina</taxon>
        <taxon>Agaricomycetes</taxon>
        <taxon>Phallomycetidae</taxon>
        <taxon>Geastrales</taxon>
        <taxon>Sphaerobolaceae</taxon>
        <taxon>Sphaerobolus</taxon>
    </lineage>
</organism>
<gene>
    <name evidence="1" type="ORF">M422DRAFT_266589</name>
</gene>
<proteinExistence type="predicted"/>
<protein>
    <submittedName>
        <fullName evidence="1">Uncharacterized protein</fullName>
    </submittedName>
</protein>
<dbReference type="EMBL" id="KN837238">
    <property type="protein sequence ID" value="KIJ31690.1"/>
    <property type="molecule type" value="Genomic_DNA"/>
</dbReference>
<evidence type="ECO:0000313" key="1">
    <source>
        <dbReference type="EMBL" id="KIJ31690.1"/>
    </source>
</evidence>
<keyword evidence="2" id="KW-1185">Reference proteome</keyword>